<sequence length="265" mass="28778">MKTNRRTEANTRKDLAGVPNRAQMATAISEALQIPFPIWGSGDIPQPLVCSDGDEGDWTVFANHHPRKSGAAITRALRRKLLASHKGDEAAYFDGQFVTTFDLTAKSGKWPDSSVEPDPGYDETASVRHRLVLYHNDKPIGFCTVGMALRSGNGTTGVELGLNVFAVFVEPKHRGRGLSELLAEGVGALTVDLVEQFASRLGRYWTGGSCPIEIVFEGEAISEGGVRFGDCVEWQLEGQLGLAGLDDSSVVHLKNIVRPRCQNWG</sequence>
<reference evidence="1 2" key="1">
    <citation type="submission" date="2024-01" db="EMBL/GenBank/DDBJ databases">
        <title>The diversity of rhizobia nodulating Mimosa spp. in eleven states of Brazil covering several biomes is determined by host plant, location, and edaphic factors.</title>
        <authorList>
            <person name="Rouws L."/>
            <person name="Barauna A."/>
            <person name="Beukes C."/>
            <person name="De Faria S.M."/>
            <person name="Gross E."/>
            <person name="Dos Reis Junior F.B."/>
            <person name="Simon M."/>
            <person name="Maluk M."/>
            <person name="Odee D.W."/>
            <person name="Kenicer G."/>
            <person name="Young J.P.W."/>
            <person name="Reis V.M."/>
            <person name="Zilli J."/>
            <person name="James E.K."/>
        </authorList>
    </citation>
    <scope>NUCLEOTIDE SEQUENCE [LARGE SCALE GENOMIC DNA]</scope>
    <source>
        <strain evidence="1 2">JPY167</strain>
    </source>
</reference>
<dbReference type="RefSeq" id="WP_342950314.1">
    <property type="nucleotide sequence ID" value="NZ_JAYMRV010000022.1"/>
</dbReference>
<comment type="caution">
    <text evidence="1">The sequence shown here is derived from an EMBL/GenBank/DDBJ whole genome shotgun (WGS) entry which is preliminary data.</text>
</comment>
<dbReference type="CDD" id="cd04301">
    <property type="entry name" value="NAT_SF"/>
    <property type="match status" value="1"/>
</dbReference>
<gene>
    <name evidence="1" type="ORF">VSR73_38120</name>
</gene>
<protein>
    <submittedName>
        <fullName evidence="1">GNAT family N-acetyltransferase</fullName>
    </submittedName>
</protein>
<dbReference type="Proteomes" id="UP001489897">
    <property type="component" value="Unassembled WGS sequence"/>
</dbReference>
<name>A0ABU9S4H8_9BURK</name>
<evidence type="ECO:0000313" key="1">
    <source>
        <dbReference type="EMBL" id="MEM5426752.1"/>
    </source>
</evidence>
<proteinExistence type="predicted"/>
<dbReference type="SUPFAM" id="SSF55729">
    <property type="entry name" value="Acyl-CoA N-acyltransferases (Nat)"/>
    <property type="match status" value="1"/>
</dbReference>
<evidence type="ECO:0000313" key="2">
    <source>
        <dbReference type="Proteomes" id="UP001489897"/>
    </source>
</evidence>
<organism evidence="1 2">
    <name type="scientific">Paraburkholderia ferrariae</name>
    <dbReference type="NCBI Taxonomy" id="386056"/>
    <lineage>
        <taxon>Bacteria</taxon>
        <taxon>Pseudomonadati</taxon>
        <taxon>Pseudomonadota</taxon>
        <taxon>Betaproteobacteria</taxon>
        <taxon>Burkholderiales</taxon>
        <taxon>Burkholderiaceae</taxon>
        <taxon>Paraburkholderia</taxon>
    </lineage>
</organism>
<dbReference type="EMBL" id="JAYMRV010000022">
    <property type="protein sequence ID" value="MEM5426752.1"/>
    <property type="molecule type" value="Genomic_DNA"/>
</dbReference>
<dbReference type="Gene3D" id="3.40.630.30">
    <property type="match status" value="1"/>
</dbReference>
<keyword evidence="2" id="KW-1185">Reference proteome</keyword>
<accession>A0ABU9S4H8</accession>
<dbReference type="InterPro" id="IPR016181">
    <property type="entry name" value="Acyl_CoA_acyltransferase"/>
</dbReference>